<gene>
    <name evidence="1" type="ORF">ACFFNY_29055</name>
</gene>
<accession>A0ABV5W5I2</accession>
<reference evidence="1 2" key="1">
    <citation type="submission" date="2024-09" db="EMBL/GenBank/DDBJ databases">
        <authorList>
            <person name="Sun Q."/>
            <person name="Mori K."/>
        </authorList>
    </citation>
    <scope>NUCLEOTIDE SEQUENCE [LARGE SCALE GENOMIC DNA]</scope>
    <source>
        <strain evidence="1 2">JCM 12520</strain>
    </source>
</reference>
<protein>
    <submittedName>
        <fullName evidence="1">Uncharacterized protein</fullName>
    </submittedName>
</protein>
<dbReference type="EMBL" id="JBHMAG010000018">
    <property type="protein sequence ID" value="MFB9755647.1"/>
    <property type="molecule type" value="Genomic_DNA"/>
</dbReference>
<proteinExistence type="predicted"/>
<organism evidence="1 2">
    <name type="scientific">Paenibacillus hodogayensis</name>
    <dbReference type="NCBI Taxonomy" id="279208"/>
    <lineage>
        <taxon>Bacteria</taxon>
        <taxon>Bacillati</taxon>
        <taxon>Bacillota</taxon>
        <taxon>Bacilli</taxon>
        <taxon>Bacillales</taxon>
        <taxon>Paenibacillaceae</taxon>
        <taxon>Paenibacillus</taxon>
    </lineage>
</organism>
<dbReference type="Proteomes" id="UP001589619">
    <property type="component" value="Unassembled WGS sequence"/>
</dbReference>
<dbReference type="RefSeq" id="WP_344908721.1">
    <property type="nucleotide sequence ID" value="NZ_BAAAYO010000006.1"/>
</dbReference>
<comment type="caution">
    <text evidence="1">The sequence shown here is derived from an EMBL/GenBank/DDBJ whole genome shotgun (WGS) entry which is preliminary data.</text>
</comment>
<evidence type="ECO:0000313" key="2">
    <source>
        <dbReference type="Proteomes" id="UP001589619"/>
    </source>
</evidence>
<name>A0ABV5W5I2_9BACL</name>
<keyword evidence="2" id="KW-1185">Reference proteome</keyword>
<evidence type="ECO:0000313" key="1">
    <source>
        <dbReference type="EMBL" id="MFB9755647.1"/>
    </source>
</evidence>
<sequence>MLKLSYGEQMLHDHFTRSAASSQWDDGLIRSEGPGHTKAVSTLASTHAGRPTAAYYAASVLCGTMEEAFGSEVLRALRSLQIVDASSSYHGAFLWYREETQVSDSNAAFFTLMPIVCLVLCKAERIPAAHRPLIDGMLRQSLPWFEHETAHPSLYYSNKIVSDGALYAALAHVLNDAEHAAKALRFLQRWSDYTTERGWGWGENISPGYIRIIVAGLRLACLALGQEQAGLRAQLEGHMEMLLAYNAFHGDHEFVPAIRSYNFEGHTRQDNLMLRLAGVIAPDSDYVYNKEGVWNWINYALLFERELNHPPKPTALSVPRGRRERVFDDSYATSWIGHHGRLGSLNRFPVIPGSYQWPSWGLAWQTFPVSFSVDGEQISYLRWFIREDGQIRSHPAKSYGDNYLNPALFREPYYPDIQLRSVQHDQMLLVVRSMSGIHHQFAEAADEWMVKRFSGSVSRHVSESGTEWVVLHFETADVAIAALNGISLHTGTNGRGPIQAELEQEEGQLRIRQVLYRGEEKLHHIARIETGWAVIHFDQKLAGEQLSRRLDRLRIEDRSFPDGEVPRASQDELREICLFDGDVRIAELRIDPYML</sequence>